<dbReference type="NCBIfam" id="TIGR03519">
    <property type="entry name" value="T9SS_PorP_fam"/>
    <property type="match status" value="1"/>
</dbReference>
<dbReference type="Pfam" id="PF11751">
    <property type="entry name" value="PorP_SprF"/>
    <property type="match status" value="1"/>
</dbReference>
<organism evidence="1 2">
    <name type="scientific">Flavobacterium collinsii</name>
    <dbReference type="NCBI Taxonomy" id="1114861"/>
    <lineage>
        <taxon>Bacteria</taxon>
        <taxon>Pseudomonadati</taxon>
        <taxon>Bacteroidota</taxon>
        <taxon>Flavobacteriia</taxon>
        <taxon>Flavobacteriales</taxon>
        <taxon>Flavobacteriaceae</taxon>
        <taxon>Flavobacterium</taxon>
    </lineage>
</organism>
<gene>
    <name evidence="1" type="ORF">TRV642_1693</name>
</gene>
<evidence type="ECO:0000313" key="1">
    <source>
        <dbReference type="EMBL" id="CAI2766638.1"/>
    </source>
</evidence>
<dbReference type="EMBL" id="OX336425">
    <property type="protein sequence ID" value="CAI2766638.1"/>
    <property type="molecule type" value="Genomic_DNA"/>
</dbReference>
<dbReference type="Proteomes" id="UP001152749">
    <property type="component" value="Chromosome"/>
</dbReference>
<accession>A0A9W4TG39</accession>
<name>A0A9W4TG39_9FLAO</name>
<sequence length="329" mass="37028">MNNRVIYISTSKNYGGLVLSGRFLKAIQMKKIILMFLFFSVVCSAQQDAQYTQYMYNTIAINPAYAGSRGALSVFGLYRTQWIGLDGAPETSTFSINTPLNNSNLGLGVSLVNDKIGPTNENTLSADLSYSVPTSETFKLSFGIKATANLFNLDINKLNPENQGDPQFQNLNNRITPNIGAGVYWHSDKAYVGLSIPNFIETNRFNDDDTAIFKDKINYYLMAGYVFDLDYYIKFKPAILTKMVQGAPLQVDASANFMFDDKFVVGLAYRWSASLSAMAGFQVTDGLYIGYGYDHETTNLRRYNSGSHEIFLRFEFLNNYNRITSPRFF</sequence>
<protein>
    <submittedName>
        <fullName evidence="1">T9SS membrane protein, PorP/SprF family</fullName>
    </submittedName>
</protein>
<proteinExistence type="predicted"/>
<dbReference type="AlphaFoldDB" id="A0A9W4TG39"/>
<reference evidence="1" key="1">
    <citation type="submission" date="2022-09" db="EMBL/GenBank/DDBJ databases">
        <authorList>
            <person name="Duchaud E."/>
        </authorList>
    </citation>
    <scope>NUCLEOTIDE SEQUENCE</scope>
    <source>
        <strain evidence="1">TRV642</strain>
    </source>
</reference>
<evidence type="ECO:0000313" key="2">
    <source>
        <dbReference type="Proteomes" id="UP001152749"/>
    </source>
</evidence>
<dbReference type="InterPro" id="IPR019861">
    <property type="entry name" value="PorP/SprF_Bacteroidetes"/>
</dbReference>
<dbReference type="KEGG" id="fcs:TRV642_1693"/>